<evidence type="ECO:0000313" key="5">
    <source>
        <dbReference type="EMBL" id="KAF5244455.1"/>
    </source>
</evidence>
<protein>
    <recommendedName>
        <fullName evidence="4">Xylanolytic transcriptional activator regulatory domain-containing protein</fullName>
    </recommendedName>
</protein>
<evidence type="ECO:0000256" key="3">
    <source>
        <dbReference type="SAM" id="MobiDB-lite"/>
    </source>
</evidence>
<feature type="domain" description="Xylanolytic transcriptional activator regulatory" evidence="4">
    <location>
        <begin position="339"/>
        <end position="413"/>
    </location>
</feature>
<dbReference type="PANTHER" id="PTHR31001:SF49">
    <property type="entry name" value="ZN(II)2CYS6 TRANSCRIPTION FACTOR (EUROFUNG)"/>
    <property type="match status" value="1"/>
</dbReference>
<keyword evidence="6" id="KW-1185">Reference proteome</keyword>
<dbReference type="PANTHER" id="PTHR31001">
    <property type="entry name" value="UNCHARACTERIZED TRANSCRIPTIONAL REGULATORY PROTEIN"/>
    <property type="match status" value="1"/>
</dbReference>
<dbReference type="InterPro" id="IPR007219">
    <property type="entry name" value="XnlR_reg_dom"/>
</dbReference>
<evidence type="ECO:0000256" key="2">
    <source>
        <dbReference type="ARBA" id="ARBA00023242"/>
    </source>
</evidence>
<dbReference type="GO" id="GO:0008270">
    <property type="term" value="F:zinc ion binding"/>
    <property type="evidence" value="ECO:0007669"/>
    <property type="project" value="InterPro"/>
</dbReference>
<dbReference type="SMART" id="SM00906">
    <property type="entry name" value="Fungal_trans"/>
    <property type="match status" value="1"/>
</dbReference>
<proteinExistence type="predicted"/>
<gene>
    <name evidence="5" type="ORF">FANTH_7724</name>
</gene>
<dbReference type="CDD" id="cd12148">
    <property type="entry name" value="fungal_TF_MHR"/>
    <property type="match status" value="1"/>
</dbReference>
<dbReference type="InterPro" id="IPR050613">
    <property type="entry name" value="Sec_Metabolite_Reg"/>
</dbReference>
<dbReference type="Proteomes" id="UP000573603">
    <property type="component" value="Unassembled WGS sequence"/>
</dbReference>
<reference evidence="5 6" key="1">
    <citation type="journal article" date="2020" name="BMC Genomics">
        <title>Correction to: Identification and distribution of gene clusters required for synthesis of sphingolipid metabolism inhibitors in diverse species of the filamentous fungus Fusarium.</title>
        <authorList>
            <person name="Kim H.S."/>
            <person name="Lohmar J.M."/>
            <person name="Busman M."/>
            <person name="Brown D.W."/>
            <person name="Naumann T.A."/>
            <person name="Divon H.H."/>
            <person name="Lysoe E."/>
            <person name="Uhlig S."/>
            <person name="Proctor R.H."/>
        </authorList>
    </citation>
    <scope>NUCLEOTIDE SEQUENCE [LARGE SCALE GENOMIC DNA]</scope>
    <source>
        <strain evidence="5 6">NRRL 25214</strain>
    </source>
</reference>
<evidence type="ECO:0000256" key="1">
    <source>
        <dbReference type="ARBA" id="ARBA00004123"/>
    </source>
</evidence>
<sequence>MTSRPVAKLQIYYTSFIICVRLRGKRALAAVTHGNTPSTVKTPNKKTQSPCGACTRRGKPTECIFTCSEQERKDAIDYRPHNRNQKARQRIARLENLVTELRDKAESSNQSLDNTTKADNGSSHFEPTASGTSPNVRMGNLNLADDQAVYTGSSHWATILEDIQQLRDELADDGSDIVSEGASPFAGGLTQQSQAPRISLLANVSCLPVEQILALVPPRKIVDRHIFQYFNTFDSIILHRGKFLAEYANFWANPSAVSIIWVGFLFSIMSMAVSLQKKEAGMHGLSASELQTTLDTYRTLTIHCLVAGDYLRSSAHTVETLLLHFAVDQEADADANIGNWVLMGVIIRIAMRMGLHREPSHWPNIRPLQAELRRRAWIALYSIDFFTSTQIGLPRIIKDTQCDTRPPSYLLDSDIGFEHNTLPPERPRSEPSMLAFHIHRHGVIKVAAEIYDTTEAGPPSPAAIATLQVRLERATDSLPDWLRLKPLEESIVDNPATILNRMMLDIIAQKAIYLLHRHSFFRGSAGEESVRSSEICIRAALSILEHQRRMNEETQPGGLMYNIRWRVAAPLRSEFMQATMMLCFALSRYDAGRDLHRRSDILQALIIAKDIWETRSDQSLEAQRAVRAISVMLEQDRKSSVSISSPSNAFNPSSLSSAENHFGGFDNTFGQTMALDPSFFSVGDDMTALTKEAPQLKKLNRQRVEWVASPHNHPEGGAAPA</sequence>
<dbReference type="GO" id="GO:0003677">
    <property type="term" value="F:DNA binding"/>
    <property type="evidence" value="ECO:0007669"/>
    <property type="project" value="InterPro"/>
</dbReference>
<accession>A0A8H4ZEN5</accession>
<comment type="caution">
    <text evidence="5">The sequence shown here is derived from an EMBL/GenBank/DDBJ whole genome shotgun (WGS) entry which is preliminary data.</text>
</comment>
<organism evidence="5 6">
    <name type="scientific">Fusarium anthophilum</name>
    <dbReference type="NCBI Taxonomy" id="48485"/>
    <lineage>
        <taxon>Eukaryota</taxon>
        <taxon>Fungi</taxon>
        <taxon>Dikarya</taxon>
        <taxon>Ascomycota</taxon>
        <taxon>Pezizomycotina</taxon>
        <taxon>Sordariomycetes</taxon>
        <taxon>Hypocreomycetidae</taxon>
        <taxon>Hypocreales</taxon>
        <taxon>Nectriaceae</taxon>
        <taxon>Fusarium</taxon>
        <taxon>Fusarium fujikuroi species complex</taxon>
    </lineage>
</organism>
<feature type="region of interest" description="Disordered" evidence="3">
    <location>
        <begin position="103"/>
        <end position="139"/>
    </location>
</feature>
<evidence type="ECO:0000259" key="4">
    <source>
        <dbReference type="SMART" id="SM00906"/>
    </source>
</evidence>
<dbReference type="EMBL" id="JABEVY010000174">
    <property type="protein sequence ID" value="KAF5244455.1"/>
    <property type="molecule type" value="Genomic_DNA"/>
</dbReference>
<dbReference type="Pfam" id="PF04082">
    <property type="entry name" value="Fungal_trans"/>
    <property type="match status" value="1"/>
</dbReference>
<dbReference type="GO" id="GO:0005634">
    <property type="term" value="C:nucleus"/>
    <property type="evidence" value="ECO:0007669"/>
    <property type="project" value="UniProtKB-SubCell"/>
</dbReference>
<evidence type="ECO:0000313" key="6">
    <source>
        <dbReference type="Proteomes" id="UP000573603"/>
    </source>
</evidence>
<comment type="subcellular location">
    <subcellularLocation>
        <location evidence="1">Nucleus</location>
    </subcellularLocation>
</comment>
<name>A0A8H4ZEN5_9HYPO</name>
<feature type="compositionally biased region" description="Polar residues" evidence="3">
    <location>
        <begin position="107"/>
        <end position="135"/>
    </location>
</feature>
<dbReference type="GO" id="GO:0006351">
    <property type="term" value="P:DNA-templated transcription"/>
    <property type="evidence" value="ECO:0007669"/>
    <property type="project" value="InterPro"/>
</dbReference>
<keyword evidence="2" id="KW-0539">Nucleus</keyword>
<dbReference type="AlphaFoldDB" id="A0A8H4ZEN5"/>